<dbReference type="KEGG" id="chyd:H4K34_08235"/>
<sequence length="727" mass="85419">MRHSTYIIFYLISMVTYAQEMPLSDGWQFRRMGESEWLPAQVPGTVHQDLMREQRIENIYYENNELRYQWIEKENWQYQSHFNLKEGAPQNLVFEGLDTYARVYLDDSLLGECDNMFRRWVFDLSELRPGEHSLRVDFISPYQYHKKTVESYPRALPAGSETGDLKVSPFSRKAAYHFGWDWAPRIVTCGIYRKVYLQSKDTRIQEVRATLLAQRDSAAFVQFDYAIENGTGNLWLEFQGQRIEAERDPMDSQSFLAFRKKIDQAELWWPRGYGEAHLYYDTLRLFREDSLIDVFPFHYGLRKVELVNAPDSLGTSFYFKINGKPIFARGANYVPQDMLLPRVSDAGYRRLLNQAASANMNMLRVWGGGFYEKDLFYDQCDSLGIMVWQDFMFAGTMYPADQPGFLSNVKAEVEDNVKRLRQHPSIVLWCGNNEIDVAWKNWGWQKQFGYSKEDSLQLIRGYESLFKQLIPESLAALDDRPYVHTSPLSNWGNAENFKHASMHYWGVWHGRESFDQFNANVGRFMVEYGFQSFPDYKSLRRVIADSNMYLESQAMQNRQKSYIGNGEIRKQVLQYYGEPKDFKDFIEKSQAVQSKALQTAARAHRMQRGFCMGSLMWQLNDCWPGPSWSVIDYYGREKPGLDALRNAFRQTFWYVEDGVIYFSIEEDQHFDIRLRFKPEEGPMISPLIQRDFKGPGTYQLPLKELPESRDLMKTAELKYIEIFPSEI</sequence>
<dbReference type="FunFam" id="3.20.20.80:FF:000050">
    <property type="entry name" value="Beta-mannosidase B"/>
    <property type="match status" value="1"/>
</dbReference>
<evidence type="ECO:0000256" key="1">
    <source>
        <dbReference type="ARBA" id="ARBA00000829"/>
    </source>
</evidence>
<keyword evidence="3 6" id="KW-0378">Hydrolase</keyword>
<name>A0A7H0VJC1_9FLAO</name>
<dbReference type="InterPro" id="IPR008979">
    <property type="entry name" value="Galactose-bd-like_sf"/>
</dbReference>
<dbReference type="InterPro" id="IPR017853">
    <property type="entry name" value="GH"/>
</dbReference>
<evidence type="ECO:0000256" key="4">
    <source>
        <dbReference type="ARBA" id="ARBA00023295"/>
    </source>
</evidence>
<keyword evidence="7" id="KW-1185">Reference proteome</keyword>
<dbReference type="GO" id="GO:0006516">
    <property type="term" value="P:glycoprotein catabolic process"/>
    <property type="evidence" value="ECO:0007669"/>
    <property type="project" value="TreeGrafter"/>
</dbReference>
<dbReference type="InterPro" id="IPR050887">
    <property type="entry name" value="Beta-mannosidase_GH2"/>
</dbReference>
<dbReference type="RefSeq" id="WP_210760344.1">
    <property type="nucleotide sequence ID" value="NZ_CP060139.1"/>
</dbReference>
<dbReference type="Proteomes" id="UP000516305">
    <property type="component" value="Chromosome"/>
</dbReference>
<dbReference type="EMBL" id="CP060139">
    <property type="protein sequence ID" value="QNR25819.1"/>
    <property type="molecule type" value="Genomic_DNA"/>
</dbReference>
<dbReference type="SUPFAM" id="SSF51445">
    <property type="entry name" value="(Trans)glycosidases"/>
    <property type="match status" value="1"/>
</dbReference>
<dbReference type="Gene3D" id="3.20.20.80">
    <property type="entry name" value="Glycosidases"/>
    <property type="match status" value="1"/>
</dbReference>
<accession>A0A7H0VJC1</accession>
<dbReference type="SUPFAM" id="SSF49785">
    <property type="entry name" value="Galactose-binding domain-like"/>
    <property type="match status" value="1"/>
</dbReference>
<gene>
    <name evidence="6" type="ORF">H4K34_08235</name>
</gene>
<dbReference type="Gene3D" id="2.60.40.10">
    <property type="entry name" value="Immunoglobulins"/>
    <property type="match status" value="1"/>
</dbReference>
<dbReference type="Pfam" id="PF22666">
    <property type="entry name" value="Glyco_hydro_2_N2"/>
    <property type="match status" value="1"/>
</dbReference>
<organism evidence="6 7">
    <name type="scientific">Croceimicrobium hydrocarbonivorans</name>
    <dbReference type="NCBI Taxonomy" id="2761580"/>
    <lineage>
        <taxon>Bacteria</taxon>
        <taxon>Pseudomonadati</taxon>
        <taxon>Bacteroidota</taxon>
        <taxon>Flavobacteriia</taxon>
        <taxon>Flavobacteriales</taxon>
        <taxon>Owenweeksiaceae</taxon>
        <taxon>Croceimicrobium</taxon>
    </lineage>
</organism>
<evidence type="ECO:0000256" key="3">
    <source>
        <dbReference type="ARBA" id="ARBA00022801"/>
    </source>
</evidence>
<dbReference type="InterPro" id="IPR036156">
    <property type="entry name" value="Beta-gal/glucu_dom_sf"/>
</dbReference>
<feature type="domain" description="Beta-mannosidase-like galactose-binding" evidence="5">
    <location>
        <begin position="27"/>
        <end position="193"/>
    </location>
</feature>
<evidence type="ECO:0000313" key="7">
    <source>
        <dbReference type="Proteomes" id="UP000516305"/>
    </source>
</evidence>
<dbReference type="PANTHER" id="PTHR43730:SF1">
    <property type="entry name" value="BETA-MANNOSIDASE"/>
    <property type="match status" value="1"/>
</dbReference>
<dbReference type="InterPro" id="IPR013783">
    <property type="entry name" value="Ig-like_fold"/>
</dbReference>
<dbReference type="GO" id="GO:0004567">
    <property type="term" value="F:beta-mannosidase activity"/>
    <property type="evidence" value="ECO:0007669"/>
    <property type="project" value="UniProtKB-EC"/>
</dbReference>
<dbReference type="PANTHER" id="PTHR43730">
    <property type="entry name" value="BETA-MANNOSIDASE"/>
    <property type="match status" value="1"/>
</dbReference>
<evidence type="ECO:0000259" key="5">
    <source>
        <dbReference type="Pfam" id="PF22666"/>
    </source>
</evidence>
<dbReference type="AlphaFoldDB" id="A0A7H0VJC1"/>
<dbReference type="InterPro" id="IPR054593">
    <property type="entry name" value="Beta-mannosidase-like_N2"/>
</dbReference>
<dbReference type="Gene3D" id="2.60.120.260">
    <property type="entry name" value="Galactose-binding domain-like"/>
    <property type="match status" value="1"/>
</dbReference>
<keyword evidence="4" id="KW-0326">Glycosidase</keyword>
<proteinExistence type="predicted"/>
<comment type="catalytic activity">
    <reaction evidence="1">
        <text>Hydrolysis of terminal, non-reducing beta-D-mannose residues in beta-D-mannosides.</text>
        <dbReference type="EC" id="3.2.1.25"/>
    </reaction>
</comment>
<reference evidence="6 7" key="1">
    <citation type="submission" date="2020-08" db="EMBL/GenBank/DDBJ databases">
        <title>Croceimicrobium hydrocarbonivorans gen. nov., sp. nov., a novel marine bacterium isolated from a bacterial consortium that degrades polyethylene terephthalate.</title>
        <authorList>
            <person name="Liu R."/>
        </authorList>
    </citation>
    <scope>NUCLEOTIDE SEQUENCE [LARGE SCALE GENOMIC DNA]</scope>
    <source>
        <strain evidence="6 7">A20-9</strain>
    </source>
</reference>
<dbReference type="SUPFAM" id="SSF49303">
    <property type="entry name" value="beta-Galactosidase/glucuronidase domain"/>
    <property type="match status" value="1"/>
</dbReference>
<dbReference type="EC" id="3.2.1.25" evidence="2"/>
<evidence type="ECO:0000313" key="6">
    <source>
        <dbReference type="EMBL" id="QNR25819.1"/>
    </source>
</evidence>
<protein>
    <recommendedName>
        <fullName evidence="2">beta-mannosidase</fullName>
        <ecNumber evidence="2">3.2.1.25</ecNumber>
    </recommendedName>
</protein>
<evidence type="ECO:0000256" key="2">
    <source>
        <dbReference type="ARBA" id="ARBA00012754"/>
    </source>
</evidence>